<dbReference type="EMBL" id="NEVH01003737">
    <property type="protein sequence ID" value="PNF40408.1"/>
    <property type="molecule type" value="Genomic_DNA"/>
</dbReference>
<keyword evidence="10" id="KW-1185">Reference proteome</keyword>
<evidence type="ECO:0000259" key="8">
    <source>
        <dbReference type="PROSITE" id="PS51054"/>
    </source>
</evidence>
<keyword evidence="2" id="KW-0805">Transcription regulation</keyword>
<dbReference type="AlphaFoldDB" id="A0A2J7RHV2"/>
<dbReference type="InterPro" id="IPR036638">
    <property type="entry name" value="HLH_DNA-bd_sf"/>
</dbReference>
<dbReference type="OrthoDB" id="6371181at2759"/>
<sequence>MMESSAVWEDSSSVHQHVKFERYSATDGCSSRPCKEEQSIFRYCDGNLNFSTVATSEDDEYSSYHKKKVSRDPMSHRIIEKRRRDRMNNCLADLSRLIPADYLKKGRGRVEKTEIIEMAIKHMKHLQAHACHQIDTCELAQQQNCEDGNEQHPTGGPIIIEHYRLGYQECLSEAMHFLVEVEGFFAGDPLCVQLINHLQKHCDKILRGDRLNFPRAHHGETTSTSSNSSGSGGYSNRHGSTIPSGSSGLSSGSPNSGSCSDSGRTENKDSGIASDIPTVPAQAVIALPSAEVGDDSCCEDSVVNLNGPSQLREMLTCSNIPSLQASHTTTVVTRIPQTTSVMVSHQLLQPSPSPLHPVSSLQYSSGMGTTNFSPEQNGINGGGSTAALYKFKNNIKQRFTAEHHVEGNNNGYHDEVSTPMSGFPVNNNGVGVKRKRYSFEAVHELMPGTGTLTLSSVTNLKRRDSETCSIPSSPPSPPISKYPPPTPSPDPAHTPPQPLRSLTNSSYGVPIFALHSKGSFYIPLTLDAEVLAPYLAEIEFGPHVNGLQNGNTSSVSGSVVLHPVTISVNFQQTKHHRISQHHSRQHINHCSSITSWKKELNGFLPISKWSLYSPDRN</sequence>
<dbReference type="PANTHER" id="PTHR10985">
    <property type="entry name" value="BASIC HELIX-LOOP-HELIX TRANSCRIPTION FACTOR, HES-RELATED"/>
    <property type="match status" value="1"/>
</dbReference>
<dbReference type="GO" id="GO:0005634">
    <property type="term" value="C:nucleus"/>
    <property type="evidence" value="ECO:0007669"/>
    <property type="project" value="UniProtKB-SubCell"/>
</dbReference>
<evidence type="ECO:0000256" key="3">
    <source>
        <dbReference type="ARBA" id="ARBA00023125"/>
    </source>
</evidence>
<evidence type="ECO:0000313" key="10">
    <source>
        <dbReference type="Proteomes" id="UP000235965"/>
    </source>
</evidence>
<dbReference type="GO" id="GO:0046983">
    <property type="term" value="F:protein dimerization activity"/>
    <property type="evidence" value="ECO:0007669"/>
    <property type="project" value="InterPro"/>
</dbReference>
<dbReference type="Pfam" id="PF07527">
    <property type="entry name" value="Hairy_orange"/>
    <property type="match status" value="1"/>
</dbReference>
<dbReference type="InterPro" id="IPR011598">
    <property type="entry name" value="bHLH_dom"/>
</dbReference>
<evidence type="ECO:0008006" key="11">
    <source>
        <dbReference type="Google" id="ProtNLM"/>
    </source>
</evidence>
<comment type="subcellular location">
    <subcellularLocation>
        <location evidence="1">Nucleus</location>
    </subcellularLocation>
</comment>
<keyword evidence="3" id="KW-0238">DNA-binding</keyword>
<dbReference type="Pfam" id="PF00010">
    <property type="entry name" value="HLH"/>
    <property type="match status" value="1"/>
</dbReference>
<dbReference type="Gene3D" id="6.10.250.980">
    <property type="match status" value="1"/>
</dbReference>
<evidence type="ECO:0000256" key="5">
    <source>
        <dbReference type="ARBA" id="ARBA00023242"/>
    </source>
</evidence>
<evidence type="ECO:0000313" key="9">
    <source>
        <dbReference type="EMBL" id="PNF40408.1"/>
    </source>
</evidence>
<keyword evidence="4" id="KW-0804">Transcription</keyword>
<dbReference type="InterPro" id="IPR003650">
    <property type="entry name" value="Orange_dom"/>
</dbReference>
<evidence type="ECO:0000259" key="7">
    <source>
        <dbReference type="PROSITE" id="PS50888"/>
    </source>
</evidence>
<feature type="domain" description="Orange" evidence="8">
    <location>
        <begin position="163"/>
        <end position="198"/>
    </location>
</feature>
<evidence type="ECO:0000256" key="4">
    <source>
        <dbReference type="ARBA" id="ARBA00023163"/>
    </source>
</evidence>
<dbReference type="CDD" id="cd11440">
    <property type="entry name" value="bHLH-O_Cwo_like"/>
    <property type="match status" value="1"/>
</dbReference>
<dbReference type="PROSITE" id="PS51054">
    <property type="entry name" value="ORANGE"/>
    <property type="match status" value="1"/>
</dbReference>
<reference evidence="9 10" key="1">
    <citation type="submission" date="2017-12" db="EMBL/GenBank/DDBJ databases">
        <title>Hemimetabolous genomes reveal molecular basis of termite eusociality.</title>
        <authorList>
            <person name="Harrison M.C."/>
            <person name="Jongepier E."/>
            <person name="Robertson H.M."/>
            <person name="Arning N."/>
            <person name="Bitard-Feildel T."/>
            <person name="Chao H."/>
            <person name="Childers C.P."/>
            <person name="Dinh H."/>
            <person name="Doddapaneni H."/>
            <person name="Dugan S."/>
            <person name="Gowin J."/>
            <person name="Greiner C."/>
            <person name="Han Y."/>
            <person name="Hu H."/>
            <person name="Hughes D.S.T."/>
            <person name="Huylmans A.-K."/>
            <person name="Kemena C."/>
            <person name="Kremer L.P.M."/>
            <person name="Lee S.L."/>
            <person name="Lopez-Ezquerra A."/>
            <person name="Mallet L."/>
            <person name="Monroy-Kuhn J.M."/>
            <person name="Moser A."/>
            <person name="Murali S.C."/>
            <person name="Muzny D.M."/>
            <person name="Otani S."/>
            <person name="Piulachs M.-D."/>
            <person name="Poelchau M."/>
            <person name="Qu J."/>
            <person name="Schaub F."/>
            <person name="Wada-Katsumata A."/>
            <person name="Worley K.C."/>
            <person name="Xie Q."/>
            <person name="Ylla G."/>
            <person name="Poulsen M."/>
            <person name="Gibbs R.A."/>
            <person name="Schal C."/>
            <person name="Richards S."/>
            <person name="Belles X."/>
            <person name="Korb J."/>
            <person name="Bornberg-Bauer E."/>
        </authorList>
    </citation>
    <scope>NUCLEOTIDE SEQUENCE [LARGE SCALE GENOMIC DNA]</scope>
    <source>
        <tissue evidence="9">Whole body</tissue>
    </source>
</reference>
<evidence type="ECO:0000256" key="1">
    <source>
        <dbReference type="ARBA" id="ARBA00004123"/>
    </source>
</evidence>
<feature type="compositionally biased region" description="Pro residues" evidence="6">
    <location>
        <begin position="472"/>
        <end position="498"/>
    </location>
</feature>
<dbReference type="InParanoid" id="A0A2J7RHV2"/>
<feature type="region of interest" description="Disordered" evidence="6">
    <location>
        <begin position="461"/>
        <end position="501"/>
    </location>
</feature>
<dbReference type="GO" id="GO:0003677">
    <property type="term" value="F:DNA binding"/>
    <property type="evidence" value="ECO:0007669"/>
    <property type="project" value="UniProtKB-KW"/>
</dbReference>
<gene>
    <name evidence="9" type="ORF">B7P43_G01601</name>
</gene>
<dbReference type="SUPFAM" id="SSF47459">
    <property type="entry name" value="HLH, helix-loop-helix DNA-binding domain"/>
    <property type="match status" value="1"/>
</dbReference>
<dbReference type="FunCoup" id="A0A2J7RHV2">
    <property type="interactions" value="138"/>
</dbReference>
<feature type="region of interest" description="Disordered" evidence="6">
    <location>
        <begin position="214"/>
        <end position="276"/>
    </location>
</feature>
<feature type="compositionally biased region" description="Low complexity" evidence="6">
    <location>
        <begin position="221"/>
        <end position="262"/>
    </location>
</feature>
<keyword evidence="5" id="KW-0539">Nucleus</keyword>
<accession>A0A2J7RHV2</accession>
<evidence type="ECO:0000256" key="6">
    <source>
        <dbReference type="SAM" id="MobiDB-lite"/>
    </source>
</evidence>
<dbReference type="InterPro" id="IPR050370">
    <property type="entry name" value="HES_HEY"/>
</dbReference>
<dbReference type="SUPFAM" id="SSF158457">
    <property type="entry name" value="Orange domain-like"/>
    <property type="match status" value="1"/>
</dbReference>
<evidence type="ECO:0000256" key="2">
    <source>
        <dbReference type="ARBA" id="ARBA00023015"/>
    </source>
</evidence>
<dbReference type="GO" id="GO:0006355">
    <property type="term" value="P:regulation of DNA-templated transcription"/>
    <property type="evidence" value="ECO:0007669"/>
    <property type="project" value="InterPro"/>
</dbReference>
<dbReference type="FunFam" id="4.10.280.10:FF:000079">
    <property type="entry name" value="CLUMA_CG001539, isoform A"/>
    <property type="match status" value="1"/>
</dbReference>
<proteinExistence type="predicted"/>
<dbReference type="Proteomes" id="UP000235965">
    <property type="component" value="Unassembled WGS sequence"/>
</dbReference>
<dbReference type="SMART" id="SM00353">
    <property type="entry name" value="HLH"/>
    <property type="match status" value="1"/>
</dbReference>
<protein>
    <recommendedName>
        <fullName evidence="11">Hairy/enhancer-of-split related with YRPW motif protein 1</fullName>
    </recommendedName>
</protein>
<dbReference type="PROSITE" id="PS50888">
    <property type="entry name" value="BHLH"/>
    <property type="match status" value="1"/>
</dbReference>
<dbReference type="STRING" id="105785.A0A2J7RHV2"/>
<name>A0A2J7RHV2_9NEOP</name>
<organism evidence="9 10">
    <name type="scientific">Cryptotermes secundus</name>
    <dbReference type="NCBI Taxonomy" id="105785"/>
    <lineage>
        <taxon>Eukaryota</taxon>
        <taxon>Metazoa</taxon>
        <taxon>Ecdysozoa</taxon>
        <taxon>Arthropoda</taxon>
        <taxon>Hexapoda</taxon>
        <taxon>Insecta</taxon>
        <taxon>Pterygota</taxon>
        <taxon>Neoptera</taxon>
        <taxon>Polyneoptera</taxon>
        <taxon>Dictyoptera</taxon>
        <taxon>Blattodea</taxon>
        <taxon>Blattoidea</taxon>
        <taxon>Termitoidae</taxon>
        <taxon>Kalotermitidae</taxon>
        <taxon>Cryptotermitinae</taxon>
        <taxon>Cryptotermes</taxon>
    </lineage>
</organism>
<dbReference type="SMART" id="SM00511">
    <property type="entry name" value="ORANGE"/>
    <property type="match status" value="1"/>
</dbReference>
<dbReference type="Gene3D" id="4.10.280.10">
    <property type="entry name" value="Helix-loop-helix DNA-binding domain"/>
    <property type="match status" value="1"/>
</dbReference>
<comment type="caution">
    <text evidence="9">The sequence shown here is derived from an EMBL/GenBank/DDBJ whole genome shotgun (WGS) entry which is preliminary data.</text>
</comment>
<feature type="domain" description="BHLH" evidence="7">
    <location>
        <begin position="71"/>
        <end position="126"/>
    </location>
</feature>